<organism evidence="1 2">
    <name type="scientific">Papilio xuthus</name>
    <name type="common">Asian swallowtail butterfly</name>
    <dbReference type="NCBI Taxonomy" id="66420"/>
    <lineage>
        <taxon>Eukaryota</taxon>
        <taxon>Metazoa</taxon>
        <taxon>Ecdysozoa</taxon>
        <taxon>Arthropoda</taxon>
        <taxon>Hexapoda</taxon>
        <taxon>Insecta</taxon>
        <taxon>Pterygota</taxon>
        <taxon>Neoptera</taxon>
        <taxon>Endopterygota</taxon>
        <taxon>Lepidoptera</taxon>
        <taxon>Glossata</taxon>
        <taxon>Ditrysia</taxon>
        <taxon>Papilionoidea</taxon>
        <taxon>Papilionidae</taxon>
        <taxon>Papilioninae</taxon>
        <taxon>Papilio</taxon>
    </lineage>
</organism>
<name>A0A194PNS0_PAPXU</name>
<dbReference type="Proteomes" id="UP000053268">
    <property type="component" value="Unassembled WGS sequence"/>
</dbReference>
<protein>
    <submittedName>
        <fullName evidence="1">Uncharacterized protein</fullName>
    </submittedName>
</protein>
<evidence type="ECO:0000313" key="2">
    <source>
        <dbReference type="Proteomes" id="UP000053268"/>
    </source>
</evidence>
<dbReference type="EMBL" id="KQ459599">
    <property type="protein sequence ID" value="KPI94389.1"/>
    <property type="molecule type" value="Genomic_DNA"/>
</dbReference>
<reference evidence="1 2" key="1">
    <citation type="journal article" date="2015" name="Nat. Commun.">
        <title>Outbred genome sequencing and CRISPR/Cas9 gene editing in butterflies.</title>
        <authorList>
            <person name="Li X."/>
            <person name="Fan D."/>
            <person name="Zhang W."/>
            <person name="Liu G."/>
            <person name="Zhang L."/>
            <person name="Zhao L."/>
            <person name="Fang X."/>
            <person name="Chen L."/>
            <person name="Dong Y."/>
            <person name="Chen Y."/>
            <person name="Ding Y."/>
            <person name="Zhao R."/>
            <person name="Feng M."/>
            <person name="Zhu Y."/>
            <person name="Feng Y."/>
            <person name="Jiang X."/>
            <person name="Zhu D."/>
            <person name="Xiang H."/>
            <person name="Feng X."/>
            <person name="Li S."/>
            <person name="Wang J."/>
            <person name="Zhang G."/>
            <person name="Kronforst M.R."/>
            <person name="Wang W."/>
        </authorList>
    </citation>
    <scope>NUCLEOTIDE SEQUENCE [LARGE SCALE GENOMIC DNA]</scope>
    <source>
        <strain evidence="1">Ya'a_city_454_Px</strain>
        <tissue evidence="1">Whole body</tissue>
    </source>
</reference>
<sequence>MHAVCSECRAILTSVAAQGRDIRIKKGQNGSSTSGMTERAAPGVHNRNLLLLQLRQHCTTLAVREFATPELRHNQIKTTLLLSEIKNPIALET</sequence>
<dbReference type="AlphaFoldDB" id="A0A194PNS0"/>
<gene>
    <name evidence="1" type="ORF">RR46_04457</name>
</gene>
<accession>A0A194PNS0</accession>
<proteinExistence type="predicted"/>
<evidence type="ECO:0000313" key="1">
    <source>
        <dbReference type="EMBL" id="KPI94389.1"/>
    </source>
</evidence>
<keyword evidence="2" id="KW-1185">Reference proteome</keyword>